<organism evidence="1 2">
    <name type="scientific">Aeromicrobium alkaliterrae</name>
    <dbReference type="NCBI Taxonomy" id="302168"/>
    <lineage>
        <taxon>Bacteria</taxon>
        <taxon>Bacillati</taxon>
        <taxon>Actinomycetota</taxon>
        <taxon>Actinomycetes</taxon>
        <taxon>Propionibacteriales</taxon>
        <taxon>Nocardioidaceae</taxon>
        <taxon>Aeromicrobium</taxon>
    </lineage>
</organism>
<accession>A0ABN2JU50</accession>
<gene>
    <name evidence="1" type="ORF">GCM10009710_19240</name>
</gene>
<proteinExistence type="predicted"/>
<sequence length="54" mass="5811">MTNPIDPTSDAATQDAVRALEKALEDPEIAEAVRGVREHLGSFTFDPVGTLDEN</sequence>
<dbReference type="Proteomes" id="UP001501057">
    <property type="component" value="Unassembled WGS sequence"/>
</dbReference>
<dbReference type="EMBL" id="BAAAME010000004">
    <property type="protein sequence ID" value="GAA1739097.1"/>
    <property type="molecule type" value="Genomic_DNA"/>
</dbReference>
<dbReference type="RefSeq" id="WP_344200607.1">
    <property type="nucleotide sequence ID" value="NZ_BAAAME010000004.1"/>
</dbReference>
<reference evidence="1 2" key="1">
    <citation type="journal article" date="2019" name="Int. J. Syst. Evol. Microbiol.">
        <title>The Global Catalogue of Microorganisms (GCM) 10K type strain sequencing project: providing services to taxonomists for standard genome sequencing and annotation.</title>
        <authorList>
            <consortium name="The Broad Institute Genomics Platform"/>
            <consortium name="The Broad Institute Genome Sequencing Center for Infectious Disease"/>
            <person name="Wu L."/>
            <person name="Ma J."/>
        </authorList>
    </citation>
    <scope>NUCLEOTIDE SEQUENCE [LARGE SCALE GENOMIC DNA]</scope>
    <source>
        <strain evidence="1 2">JCM 13518</strain>
    </source>
</reference>
<protein>
    <submittedName>
        <fullName evidence="1">Uncharacterized protein</fullName>
    </submittedName>
</protein>
<keyword evidence="2" id="KW-1185">Reference proteome</keyword>
<evidence type="ECO:0000313" key="1">
    <source>
        <dbReference type="EMBL" id="GAA1739097.1"/>
    </source>
</evidence>
<comment type="caution">
    <text evidence="1">The sequence shown here is derived from an EMBL/GenBank/DDBJ whole genome shotgun (WGS) entry which is preliminary data.</text>
</comment>
<evidence type="ECO:0000313" key="2">
    <source>
        <dbReference type="Proteomes" id="UP001501057"/>
    </source>
</evidence>
<name>A0ABN2JU50_9ACTN</name>